<protein>
    <recommendedName>
        <fullName evidence="3">SRCR domain-containing protein</fullName>
    </recommendedName>
</protein>
<feature type="disulfide bond" evidence="2">
    <location>
        <begin position="101"/>
        <end position="111"/>
    </location>
</feature>
<evidence type="ECO:0000313" key="5">
    <source>
        <dbReference type="Proteomes" id="UP001163046"/>
    </source>
</evidence>
<dbReference type="Gene3D" id="3.10.250.10">
    <property type="entry name" value="SRCR-like domain"/>
    <property type="match status" value="1"/>
</dbReference>
<organism evidence="4 5">
    <name type="scientific">Desmophyllum pertusum</name>
    <dbReference type="NCBI Taxonomy" id="174260"/>
    <lineage>
        <taxon>Eukaryota</taxon>
        <taxon>Metazoa</taxon>
        <taxon>Cnidaria</taxon>
        <taxon>Anthozoa</taxon>
        <taxon>Hexacorallia</taxon>
        <taxon>Scleractinia</taxon>
        <taxon>Caryophylliina</taxon>
        <taxon>Caryophylliidae</taxon>
        <taxon>Desmophyllum</taxon>
    </lineage>
</organism>
<dbReference type="EMBL" id="MU827810">
    <property type="protein sequence ID" value="KAJ7323787.1"/>
    <property type="molecule type" value="Genomic_DNA"/>
</dbReference>
<comment type="caution">
    <text evidence="4">The sequence shown here is derived from an EMBL/GenBank/DDBJ whole genome shotgun (WGS) entry which is preliminary data.</text>
</comment>
<sequence length="137" mass="15183">MKIYKNSTWQQLCTRSWDKDEEHLTCKTMGYSNNGVDDNGTWYTDNNNSSNTSIHHNCSSLTKCGKNIDNNLQLCKGALAEFIGSHVKDEGNPFVMYGVTCTGDESELASCARIDGNFILTVKMTKGAQALCEPMLI</sequence>
<dbReference type="InterPro" id="IPR001190">
    <property type="entry name" value="SRCR"/>
</dbReference>
<dbReference type="GO" id="GO:0016020">
    <property type="term" value="C:membrane"/>
    <property type="evidence" value="ECO:0007669"/>
    <property type="project" value="InterPro"/>
</dbReference>
<reference evidence="4" key="1">
    <citation type="submission" date="2023-01" db="EMBL/GenBank/DDBJ databases">
        <title>Genome assembly of the deep-sea coral Lophelia pertusa.</title>
        <authorList>
            <person name="Herrera S."/>
            <person name="Cordes E."/>
        </authorList>
    </citation>
    <scope>NUCLEOTIDE SEQUENCE</scope>
    <source>
        <strain evidence="4">USNM1676648</strain>
        <tissue evidence="4">Polyp</tissue>
    </source>
</reference>
<dbReference type="OrthoDB" id="5981820at2759"/>
<accession>A0A9W9Y8T8</accession>
<comment type="caution">
    <text evidence="2">Lacks conserved residue(s) required for the propagation of feature annotation.</text>
</comment>
<evidence type="ECO:0000313" key="4">
    <source>
        <dbReference type="EMBL" id="KAJ7323787.1"/>
    </source>
</evidence>
<name>A0A9W9Y8T8_9CNID</name>
<dbReference type="Proteomes" id="UP001163046">
    <property type="component" value="Unassembled WGS sequence"/>
</dbReference>
<evidence type="ECO:0000256" key="1">
    <source>
        <dbReference type="ARBA" id="ARBA00023157"/>
    </source>
</evidence>
<evidence type="ECO:0000256" key="2">
    <source>
        <dbReference type="PROSITE-ProRule" id="PRU00196"/>
    </source>
</evidence>
<proteinExistence type="predicted"/>
<evidence type="ECO:0000259" key="3">
    <source>
        <dbReference type="PROSITE" id="PS50287"/>
    </source>
</evidence>
<dbReference type="InterPro" id="IPR036772">
    <property type="entry name" value="SRCR-like_dom_sf"/>
</dbReference>
<dbReference type="AlphaFoldDB" id="A0A9W9Y8T8"/>
<dbReference type="SUPFAM" id="SSF56487">
    <property type="entry name" value="SRCR-like"/>
    <property type="match status" value="1"/>
</dbReference>
<keyword evidence="1 2" id="KW-1015">Disulfide bond</keyword>
<dbReference type="PROSITE" id="PS50287">
    <property type="entry name" value="SRCR_2"/>
    <property type="match status" value="1"/>
</dbReference>
<keyword evidence="5" id="KW-1185">Reference proteome</keyword>
<gene>
    <name evidence="4" type="ORF">OS493_030576</name>
</gene>
<feature type="domain" description="SRCR" evidence="3">
    <location>
        <begin position="1"/>
        <end position="133"/>
    </location>
</feature>